<dbReference type="OrthoDB" id="5781848at2759"/>
<keyword evidence="3" id="KW-1185">Reference proteome</keyword>
<proteinExistence type="predicted"/>
<evidence type="ECO:0000313" key="3">
    <source>
        <dbReference type="Proteomes" id="UP000053766"/>
    </source>
</evidence>
<sequence length="109" mass="12879">MFFLIWSCKMRGSLTVLLLIFTIIQLTLSQNLKNEGKSQKPVLIYCHLDTVMLKPKRDAAIPEWGDLGWAWKKRNALNDLYPKRLLRSSQLVKNNPEWHDLGWTWGRRK</sequence>
<reference evidence="3" key="2">
    <citation type="journal article" date="2016" name="Sci. Rep.">
        <title>Dictyocaulus viviparus genome, variome and transcriptome elucidate lungworm biology and support future intervention.</title>
        <authorList>
            <person name="McNulty S.N."/>
            <person name="Strube C."/>
            <person name="Rosa B.A."/>
            <person name="Martin J.C."/>
            <person name="Tyagi R."/>
            <person name="Choi Y.J."/>
            <person name="Wang Q."/>
            <person name="Hallsworth Pepin K."/>
            <person name="Zhang X."/>
            <person name="Ozersky P."/>
            <person name="Wilson R.K."/>
            <person name="Sternberg P.W."/>
            <person name="Gasser R.B."/>
            <person name="Mitreva M."/>
        </authorList>
    </citation>
    <scope>NUCLEOTIDE SEQUENCE [LARGE SCALE GENOMIC DNA]</scope>
    <source>
        <strain evidence="3">HannoverDv2000</strain>
    </source>
</reference>
<keyword evidence="1" id="KW-0732">Signal</keyword>
<feature type="chain" id="PRO_5002336388" evidence="1">
    <location>
        <begin position="30"/>
        <end position="109"/>
    </location>
</feature>
<feature type="signal peptide" evidence="1">
    <location>
        <begin position="1"/>
        <end position="29"/>
    </location>
</feature>
<dbReference type="AlphaFoldDB" id="A0A0D8YCL6"/>
<reference evidence="2 3" key="1">
    <citation type="submission" date="2013-11" db="EMBL/GenBank/DDBJ databases">
        <title>Draft genome of the bovine lungworm Dictyocaulus viviparus.</title>
        <authorList>
            <person name="Mitreva M."/>
        </authorList>
    </citation>
    <scope>NUCLEOTIDE SEQUENCE [LARGE SCALE GENOMIC DNA]</scope>
    <source>
        <strain evidence="2 3">HannoverDv2000</strain>
    </source>
</reference>
<accession>A0A0D8YCL6</accession>
<protein>
    <submittedName>
        <fullName evidence="2">Uncharacterized protein</fullName>
    </submittedName>
</protein>
<evidence type="ECO:0000313" key="2">
    <source>
        <dbReference type="EMBL" id="KJH52316.1"/>
    </source>
</evidence>
<name>A0A0D8YCL6_DICVI</name>
<dbReference type="EMBL" id="KN716167">
    <property type="protein sequence ID" value="KJH52316.1"/>
    <property type="molecule type" value="Genomic_DNA"/>
</dbReference>
<evidence type="ECO:0000256" key="1">
    <source>
        <dbReference type="SAM" id="SignalP"/>
    </source>
</evidence>
<organism evidence="2 3">
    <name type="scientific">Dictyocaulus viviparus</name>
    <name type="common">Bovine lungworm</name>
    <dbReference type="NCBI Taxonomy" id="29172"/>
    <lineage>
        <taxon>Eukaryota</taxon>
        <taxon>Metazoa</taxon>
        <taxon>Ecdysozoa</taxon>
        <taxon>Nematoda</taxon>
        <taxon>Chromadorea</taxon>
        <taxon>Rhabditida</taxon>
        <taxon>Rhabditina</taxon>
        <taxon>Rhabditomorpha</taxon>
        <taxon>Strongyloidea</taxon>
        <taxon>Metastrongylidae</taxon>
        <taxon>Dictyocaulus</taxon>
    </lineage>
</organism>
<gene>
    <name evidence="2" type="ORF">DICVIV_01518</name>
</gene>
<dbReference type="Proteomes" id="UP000053766">
    <property type="component" value="Unassembled WGS sequence"/>
</dbReference>